<evidence type="ECO:0000256" key="1">
    <source>
        <dbReference type="SAM" id="MobiDB-lite"/>
    </source>
</evidence>
<organism evidence="2 3">
    <name type="scientific">Pleuronectes platessa</name>
    <name type="common">European plaice</name>
    <dbReference type="NCBI Taxonomy" id="8262"/>
    <lineage>
        <taxon>Eukaryota</taxon>
        <taxon>Metazoa</taxon>
        <taxon>Chordata</taxon>
        <taxon>Craniata</taxon>
        <taxon>Vertebrata</taxon>
        <taxon>Euteleostomi</taxon>
        <taxon>Actinopterygii</taxon>
        <taxon>Neopterygii</taxon>
        <taxon>Teleostei</taxon>
        <taxon>Neoteleostei</taxon>
        <taxon>Acanthomorphata</taxon>
        <taxon>Carangaria</taxon>
        <taxon>Pleuronectiformes</taxon>
        <taxon>Pleuronectoidei</taxon>
        <taxon>Pleuronectidae</taxon>
        <taxon>Pleuronectes</taxon>
    </lineage>
</organism>
<gene>
    <name evidence="2" type="ORF">PLEPLA_LOCUS15106</name>
</gene>
<feature type="region of interest" description="Disordered" evidence="1">
    <location>
        <begin position="71"/>
        <end position="95"/>
    </location>
</feature>
<dbReference type="AlphaFoldDB" id="A0A9N7UBV6"/>
<accession>A0A9N7UBV6</accession>
<evidence type="ECO:0000313" key="2">
    <source>
        <dbReference type="EMBL" id="CAB1427168.1"/>
    </source>
</evidence>
<proteinExistence type="predicted"/>
<keyword evidence="3" id="KW-1185">Reference proteome</keyword>
<dbReference type="EMBL" id="CADEAL010000947">
    <property type="protein sequence ID" value="CAB1427168.1"/>
    <property type="molecule type" value="Genomic_DNA"/>
</dbReference>
<comment type="caution">
    <text evidence="2">The sequence shown here is derived from an EMBL/GenBank/DDBJ whole genome shotgun (WGS) entry which is preliminary data.</text>
</comment>
<sequence length="138" mass="14815">MERRDSVRGERFPGLEEQRAGDDQRPERLKVARRPPSSGRKKVFIIVFLQYRTASSHITSEGSIRAAGTCGEETVTPASPPLNKSTPGCTTDRKRTRGVCWSEGGVGVGAAQGRGKKGGPLVAIKTLPSHNPSLQHGP</sequence>
<protein>
    <submittedName>
        <fullName evidence="2">Uncharacterized protein</fullName>
    </submittedName>
</protein>
<reference evidence="2" key="1">
    <citation type="submission" date="2020-03" db="EMBL/GenBank/DDBJ databases">
        <authorList>
            <person name="Weist P."/>
        </authorList>
    </citation>
    <scope>NUCLEOTIDE SEQUENCE</scope>
</reference>
<name>A0A9N7UBV6_PLEPL</name>
<evidence type="ECO:0000313" key="3">
    <source>
        <dbReference type="Proteomes" id="UP001153269"/>
    </source>
</evidence>
<feature type="region of interest" description="Disordered" evidence="1">
    <location>
        <begin position="1"/>
        <end position="38"/>
    </location>
</feature>
<dbReference type="Proteomes" id="UP001153269">
    <property type="component" value="Unassembled WGS sequence"/>
</dbReference>
<feature type="compositionally biased region" description="Basic and acidic residues" evidence="1">
    <location>
        <begin position="1"/>
        <end position="30"/>
    </location>
</feature>